<dbReference type="SUPFAM" id="SSF52540">
    <property type="entry name" value="P-loop containing nucleoside triphosphate hydrolases"/>
    <property type="match status" value="1"/>
</dbReference>
<evidence type="ECO:0000313" key="5">
    <source>
        <dbReference type="EMBL" id="WWQ61159.1"/>
    </source>
</evidence>
<proteinExistence type="predicted"/>
<keyword evidence="3 5" id="KW-0067">ATP-binding</keyword>
<dbReference type="Pfam" id="PF00005">
    <property type="entry name" value="ABC_tran"/>
    <property type="match status" value="1"/>
</dbReference>
<keyword evidence="6" id="KW-1185">Reference proteome</keyword>
<organism evidence="5 6">
    <name type="scientific">Sulfolobus tengchongensis</name>
    <dbReference type="NCBI Taxonomy" id="207809"/>
    <lineage>
        <taxon>Archaea</taxon>
        <taxon>Thermoproteota</taxon>
        <taxon>Thermoprotei</taxon>
        <taxon>Sulfolobales</taxon>
        <taxon>Sulfolobaceae</taxon>
        <taxon>Sulfolobus</taxon>
    </lineage>
</organism>
<dbReference type="EMBL" id="CP146016">
    <property type="protein sequence ID" value="WWQ61159.1"/>
    <property type="molecule type" value="Genomic_DNA"/>
</dbReference>
<dbReference type="PANTHER" id="PTHR42788">
    <property type="entry name" value="TAURINE IMPORT ATP-BINDING PROTEIN-RELATED"/>
    <property type="match status" value="1"/>
</dbReference>
<evidence type="ECO:0000256" key="2">
    <source>
        <dbReference type="ARBA" id="ARBA00022741"/>
    </source>
</evidence>
<dbReference type="CDD" id="cd03293">
    <property type="entry name" value="ABC_NrtD_SsuB_transporters"/>
    <property type="match status" value="1"/>
</dbReference>
<gene>
    <name evidence="5" type="ORF">V6M85_03510</name>
</gene>
<evidence type="ECO:0000256" key="3">
    <source>
        <dbReference type="ARBA" id="ARBA00022840"/>
    </source>
</evidence>
<dbReference type="GeneID" id="89335804"/>
<evidence type="ECO:0000259" key="4">
    <source>
        <dbReference type="PROSITE" id="PS50893"/>
    </source>
</evidence>
<dbReference type="InterPro" id="IPR050166">
    <property type="entry name" value="ABC_transporter_ATP-bind"/>
</dbReference>
<evidence type="ECO:0000256" key="1">
    <source>
        <dbReference type="ARBA" id="ARBA00022448"/>
    </source>
</evidence>
<evidence type="ECO:0000313" key="6">
    <source>
        <dbReference type="Proteomes" id="UP001432202"/>
    </source>
</evidence>
<keyword evidence="1" id="KW-0813">Transport</keyword>
<reference evidence="5 6" key="1">
    <citation type="submission" date="2024-02" db="EMBL/GenBank/DDBJ databases">
        <title>STSV induces naive adaptation in Sulfolobus.</title>
        <authorList>
            <person name="Xiang X."/>
            <person name="Song M."/>
        </authorList>
    </citation>
    <scope>NUCLEOTIDE SEQUENCE [LARGE SCALE GENOMIC DNA]</scope>
    <source>
        <strain evidence="5 6">RT2</strain>
    </source>
</reference>
<dbReference type="Gene3D" id="3.40.50.300">
    <property type="entry name" value="P-loop containing nucleotide triphosphate hydrolases"/>
    <property type="match status" value="1"/>
</dbReference>
<dbReference type="GO" id="GO:0005524">
    <property type="term" value="F:ATP binding"/>
    <property type="evidence" value="ECO:0007669"/>
    <property type="project" value="UniProtKB-KW"/>
</dbReference>
<dbReference type="GO" id="GO:0016887">
    <property type="term" value="F:ATP hydrolysis activity"/>
    <property type="evidence" value="ECO:0007669"/>
    <property type="project" value="InterPro"/>
</dbReference>
<dbReference type="PROSITE" id="PS50893">
    <property type="entry name" value="ABC_TRANSPORTER_2"/>
    <property type="match status" value="1"/>
</dbReference>
<dbReference type="AlphaFoldDB" id="A0AAX4L2G5"/>
<dbReference type="InterPro" id="IPR027417">
    <property type="entry name" value="P-loop_NTPase"/>
</dbReference>
<protein>
    <submittedName>
        <fullName evidence="5">ABC transporter ATP-binding protein</fullName>
    </submittedName>
</protein>
<dbReference type="InterPro" id="IPR017871">
    <property type="entry name" value="ABC_transporter-like_CS"/>
</dbReference>
<feature type="domain" description="ABC transporter" evidence="4">
    <location>
        <begin position="9"/>
        <end position="243"/>
    </location>
</feature>
<dbReference type="RefSeq" id="WP_338603039.1">
    <property type="nucleotide sequence ID" value="NZ_CP146016.1"/>
</dbReference>
<dbReference type="InterPro" id="IPR003593">
    <property type="entry name" value="AAA+_ATPase"/>
</dbReference>
<dbReference type="Proteomes" id="UP001432202">
    <property type="component" value="Chromosome"/>
</dbReference>
<dbReference type="InterPro" id="IPR003439">
    <property type="entry name" value="ABC_transporter-like_ATP-bd"/>
</dbReference>
<name>A0AAX4L2G5_9CREN</name>
<sequence length="256" mass="29005">MSGDSEAIIRIRNVHKYFSSTSTKLEVLRNVNLEVKRRSFLTFIGPSGCGKSTLLSIIGGLTRPSAGEVYIENTKVEGPRPDKIAIVFQDPALLPWRTVMGNVEFGLEIRGIPKKERKDIAQKYIDLVGLSRFEDYYPTQLSGGMRQRVAIARALAVDPEILLMDEPFANLDEQSRLLLGLDLVKIWQKTGKTIVFVTHSIQEAALLSTEIALFTRRPGTIKEIVKIDIEHPRSIEDDNVVRVRKYVWDRLREEIS</sequence>
<dbReference type="PROSITE" id="PS00211">
    <property type="entry name" value="ABC_TRANSPORTER_1"/>
    <property type="match status" value="1"/>
</dbReference>
<keyword evidence="2" id="KW-0547">Nucleotide-binding</keyword>
<dbReference type="SMART" id="SM00382">
    <property type="entry name" value="AAA"/>
    <property type="match status" value="1"/>
</dbReference>
<accession>A0AAX4L2G5</accession>
<dbReference type="PANTHER" id="PTHR42788:SF13">
    <property type="entry name" value="ALIPHATIC SULFONATES IMPORT ATP-BINDING PROTEIN SSUB"/>
    <property type="match status" value="1"/>
</dbReference>